<keyword evidence="5 9" id="KW-1133">Transmembrane helix</keyword>
<evidence type="ECO:0000256" key="9">
    <source>
        <dbReference type="SAM" id="Phobius"/>
    </source>
</evidence>
<reference evidence="11" key="2">
    <citation type="submission" date="2015-02" db="UniProtKB">
        <authorList>
            <consortium name="EnsemblMetazoa"/>
        </authorList>
    </citation>
    <scope>IDENTIFICATION</scope>
</reference>
<keyword evidence="12" id="KW-1185">Reference proteome</keyword>
<feature type="transmembrane region" description="Helical" evidence="9">
    <location>
        <begin position="122"/>
        <end position="141"/>
    </location>
</feature>
<dbReference type="Proteomes" id="UP000014500">
    <property type="component" value="Unassembled WGS sequence"/>
</dbReference>
<evidence type="ECO:0000256" key="5">
    <source>
        <dbReference type="ARBA" id="ARBA00022989"/>
    </source>
</evidence>
<dbReference type="EnsemblMetazoa" id="SMAR013636-RA">
    <property type="protein sequence ID" value="SMAR013636-PA"/>
    <property type="gene ID" value="SMAR013636"/>
</dbReference>
<feature type="transmembrane region" description="Helical" evidence="9">
    <location>
        <begin position="180"/>
        <end position="207"/>
    </location>
</feature>
<dbReference type="HOGENOM" id="CLU_037166_0_0_1"/>
<feature type="domain" description="Ionotropic glutamate receptor C-terminal" evidence="10">
    <location>
        <begin position="120"/>
        <end position="322"/>
    </location>
</feature>
<evidence type="ECO:0000256" key="2">
    <source>
        <dbReference type="ARBA" id="ARBA00008685"/>
    </source>
</evidence>
<evidence type="ECO:0000313" key="12">
    <source>
        <dbReference type="Proteomes" id="UP000014500"/>
    </source>
</evidence>
<dbReference type="PhylomeDB" id="T1JIF5"/>
<dbReference type="STRING" id="126957.T1JIF5"/>
<evidence type="ECO:0000259" key="10">
    <source>
        <dbReference type="Pfam" id="PF00060"/>
    </source>
</evidence>
<keyword evidence="7" id="KW-0675">Receptor</keyword>
<dbReference type="eggNOG" id="KOG1052">
    <property type="taxonomic scope" value="Eukaryota"/>
</dbReference>
<dbReference type="SUPFAM" id="SSF53850">
    <property type="entry name" value="Periplasmic binding protein-like II"/>
    <property type="match status" value="1"/>
</dbReference>
<proteinExistence type="inferred from homology"/>
<keyword evidence="3" id="KW-1003">Cell membrane</keyword>
<dbReference type="GO" id="GO:0005886">
    <property type="term" value="C:plasma membrane"/>
    <property type="evidence" value="ECO:0007669"/>
    <property type="project" value="UniProtKB-SubCell"/>
</dbReference>
<accession>T1JIF5</accession>
<feature type="transmembrane region" description="Helical" evidence="9">
    <location>
        <begin position="147"/>
        <end position="168"/>
    </location>
</feature>
<keyword evidence="6 9" id="KW-0472">Membrane</keyword>
<dbReference type="InterPro" id="IPR001320">
    <property type="entry name" value="Iontro_rcpt_C"/>
</dbReference>
<feature type="transmembrane region" description="Helical" evidence="9">
    <location>
        <begin position="358"/>
        <end position="382"/>
    </location>
</feature>
<evidence type="ECO:0000256" key="1">
    <source>
        <dbReference type="ARBA" id="ARBA00004651"/>
    </source>
</evidence>
<keyword evidence="4 9" id="KW-0812">Transmembrane</keyword>
<evidence type="ECO:0000256" key="3">
    <source>
        <dbReference type="ARBA" id="ARBA00022475"/>
    </source>
</evidence>
<dbReference type="Gene3D" id="1.10.287.70">
    <property type="match status" value="1"/>
</dbReference>
<evidence type="ECO:0000256" key="7">
    <source>
        <dbReference type="ARBA" id="ARBA00023170"/>
    </source>
</evidence>
<dbReference type="EMBL" id="JH431228">
    <property type="status" value="NOT_ANNOTATED_CDS"/>
    <property type="molecule type" value="Genomic_DNA"/>
</dbReference>
<dbReference type="AlphaFoldDB" id="T1JIF5"/>
<keyword evidence="8" id="KW-0325">Glycoprotein</keyword>
<protein>
    <recommendedName>
        <fullName evidence="10">Ionotropic glutamate receptor C-terminal domain-containing protein</fullName>
    </recommendedName>
</protein>
<name>T1JIF5_STRMM</name>
<dbReference type="GO" id="GO:0050906">
    <property type="term" value="P:detection of stimulus involved in sensory perception"/>
    <property type="evidence" value="ECO:0007669"/>
    <property type="project" value="UniProtKB-ARBA"/>
</dbReference>
<comment type="similarity">
    <text evidence="2">Belongs to the glutamate-gated ion channel (TC 1.A.10.1) family.</text>
</comment>
<evidence type="ECO:0000256" key="8">
    <source>
        <dbReference type="ARBA" id="ARBA00023180"/>
    </source>
</evidence>
<evidence type="ECO:0000256" key="4">
    <source>
        <dbReference type="ARBA" id="ARBA00022692"/>
    </source>
</evidence>
<dbReference type="InterPro" id="IPR052192">
    <property type="entry name" value="Insect_Ionotropic_Sensory_Rcpt"/>
</dbReference>
<dbReference type="GO" id="GO:0015276">
    <property type="term" value="F:ligand-gated monoatomic ion channel activity"/>
    <property type="evidence" value="ECO:0007669"/>
    <property type="project" value="InterPro"/>
</dbReference>
<dbReference type="Pfam" id="PF00060">
    <property type="entry name" value="Lig_chan"/>
    <property type="match status" value="1"/>
</dbReference>
<reference evidence="12" key="1">
    <citation type="submission" date="2011-05" db="EMBL/GenBank/DDBJ databases">
        <authorList>
            <person name="Richards S.R."/>
            <person name="Qu J."/>
            <person name="Jiang H."/>
            <person name="Jhangiani S.N."/>
            <person name="Agravi P."/>
            <person name="Goodspeed R."/>
            <person name="Gross S."/>
            <person name="Mandapat C."/>
            <person name="Jackson L."/>
            <person name="Mathew T."/>
            <person name="Pu L."/>
            <person name="Thornton R."/>
            <person name="Saada N."/>
            <person name="Wilczek-Boney K.B."/>
            <person name="Lee S."/>
            <person name="Kovar C."/>
            <person name="Wu Y."/>
            <person name="Scherer S.E."/>
            <person name="Worley K.C."/>
            <person name="Muzny D.M."/>
            <person name="Gibbs R."/>
        </authorList>
    </citation>
    <scope>NUCLEOTIDE SEQUENCE</scope>
    <source>
        <strain evidence="12">Brora</strain>
    </source>
</reference>
<dbReference type="PANTHER" id="PTHR42643">
    <property type="entry name" value="IONOTROPIC RECEPTOR 20A-RELATED"/>
    <property type="match status" value="1"/>
</dbReference>
<evidence type="ECO:0000256" key="6">
    <source>
        <dbReference type="ARBA" id="ARBA00023136"/>
    </source>
</evidence>
<dbReference type="PANTHER" id="PTHR42643:SF24">
    <property type="entry name" value="IONOTROPIC RECEPTOR 60A"/>
    <property type="match status" value="1"/>
</dbReference>
<comment type="subcellular location">
    <subcellularLocation>
        <location evidence="1">Cell membrane</location>
        <topology evidence="1">Multi-pass membrane protein</topology>
    </subcellularLocation>
</comment>
<dbReference type="OMA" id="LTIPMHE"/>
<evidence type="ECO:0000313" key="11">
    <source>
        <dbReference type="EnsemblMetazoa" id="SMAR013636-PA"/>
    </source>
</evidence>
<dbReference type="Gene3D" id="3.40.190.10">
    <property type="entry name" value="Periplasmic binding protein-like II"/>
    <property type="match status" value="1"/>
</dbReference>
<organism evidence="11 12">
    <name type="scientific">Strigamia maritima</name>
    <name type="common">European centipede</name>
    <name type="synonym">Geophilus maritimus</name>
    <dbReference type="NCBI Taxonomy" id="126957"/>
    <lineage>
        <taxon>Eukaryota</taxon>
        <taxon>Metazoa</taxon>
        <taxon>Ecdysozoa</taxon>
        <taxon>Arthropoda</taxon>
        <taxon>Myriapoda</taxon>
        <taxon>Chilopoda</taxon>
        <taxon>Pleurostigmophora</taxon>
        <taxon>Geophilomorpha</taxon>
        <taxon>Linotaeniidae</taxon>
        <taxon>Strigamia</taxon>
    </lineage>
</organism>
<sequence>MRNLEIGTIRRDNNNKSQYLQTPVGISTFNFLPMSTLTSLSKIKCNDSQFGAFINGSWTGMIGDVIKGAADIALGRVMMRNLSDYVNFSPELYPIQFDVIHRKLEQHGWDYRFYLQPLHVEIWLCVFAISLIVILVKILVNNVVSKNNLACCVLNFFNDLLLCWPIVLQDTFKNFSLKSMKFVFGIYVTFSMLLLMSYTSILTSYLATTDVMIPFSSLEEMLEKTNFLPVILKGAKFEVLFQNPPYENKRVIRADSIIQAVDLISNGKMAFLGPMMPVQLLIRGNCSFDVAPERISRDSVTIAYSKNFAYVDYFNFKILLLKQCGISSVEYKRVTSAIFSDWLRCPQSLFNPVSFSRIIGPFLVLMSGLLISLVVGIFELIIHKFTMM</sequence>